<dbReference type="Proteomes" id="UP000544122">
    <property type="component" value="Unassembled WGS sequence"/>
</dbReference>
<comment type="caution">
    <text evidence="2">The sequence shown here is derived from an EMBL/GenBank/DDBJ whole genome shotgun (WGS) entry which is preliminary data.</text>
</comment>
<evidence type="ECO:0000256" key="1">
    <source>
        <dbReference type="SAM" id="MobiDB-lite"/>
    </source>
</evidence>
<dbReference type="AlphaFoldDB" id="A0A7Y4LYU6"/>
<gene>
    <name evidence="2" type="ORF">HCN58_30795</name>
</gene>
<proteinExistence type="predicted"/>
<sequence>MEIGAIIAKRKALIMLILRSGWLSNRRRGLPPHPQKGRQVKCITFAAALLALTSAAHAGPELEASAGFLAGIRSIDVTMHRVRPHRSGAASRKKCPASVRRRTSTPITTTAVRSERCVRPIDRSHKTGEIVASRIAATKTRASAKAFHRHDQSKRQSTVRNRAE</sequence>
<feature type="region of interest" description="Disordered" evidence="1">
    <location>
        <begin position="83"/>
        <end position="105"/>
    </location>
</feature>
<protein>
    <submittedName>
        <fullName evidence="2">Uncharacterized protein</fullName>
    </submittedName>
</protein>
<feature type="compositionally biased region" description="Basic residues" evidence="1">
    <location>
        <begin position="83"/>
        <end position="103"/>
    </location>
</feature>
<organism evidence="2 3">
    <name type="scientific">Bradyrhizobium australiense</name>
    <dbReference type="NCBI Taxonomy" id="2721161"/>
    <lineage>
        <taxon>Bacteria</taxon>
        <taxon>Pseudomonadati</taxon>
        <taxon>Pseudomonadota</taxon>
        <taxon>Alphaproteobacteria</taxon>
        <taxon>Hyphomicrobiales</taxon>
        <taxon>Nitrobacteraceae</taxon>
        <taxon>Bradyrhizobium</taxon>
    </lineage>
</organism>
<name>A0A7Y4LYU6_9BRAD</name>
<feature type="region of interest" description="Disordered" evidence="1">
    <location>
        <begin position="140"/>
        <end position="164"/>
    </location>
</feature>
<dbReference type="RefSeq" id="WP_210266234.1">
    <property type="nucleotide sequence ID" value="NZ_JAAVLX010000012.1"/>
</dbReference>
<accession>A0A7Y4LYU6</accession>
<feature type="compositionally biased region" description="Polar residues" evidence="1">
    <location>
        <begin position="155"/>
        <end position="164"/>
    </location>
</feature>
<dbReference type="EMBL" id="JAAVLX010000012">
    <property type="protein sequence ID" value="NOJ43888.1"/>
    <property type="molecule type" value="Genomic_DNA"/>
</dbReference>
<evidence type="ECO:0000313" key="3">
    <source>
        <dbReference type="Proteomes" id="UP000544122"/>
    </source>
</evidence>
<reference evidence="2 3" key="1">
    <citation type="submission" date="2020-03" db="EMBL/GenBank/DDBJ databases">
        <title>Bradyrhizobium diversity isolated from nodules of Indigofera sp.</title>
        <authorList>
            <person name="Klepa M."/>
            <person name="Helene L."/>
            <person name="Hungria M."/>
        </authorList>
    </citation>
    <scope>NUCLEOTIDE SEQUENCE [LARGE SCALE GENOMIC DNA]</scope>
    <source>
        <strain evidence="2 3">WSM 1791</strain>
    </source>
</reference>
<evidence type="ECO:0000313" key="2">
    <source>
        <dbReference type="EMBL" id="NOJ43888.1"/>
    </source>
</evidence>
<keyword evidence="3" id="KW-1185">Reference proteome</keyword>